<evidence type="ECO:0000313" key="6">
    <source>
        <dbReference type="Proteomes" id="UP000002878"/>
    </source>
</evidence>
<dbReference type="Gene3D" id="3.30.1330.30">
    <property type="match status" value="1"/>
</dbReference>
<reference evidence="5 6" key="1">
    <citation type="journal article" date="2012" name="J. Biotechnol.">
        <title>Genome sequence of the plant growth promoting strain Bacillus amyloliquefaciens subsp. plantarum B9601-Y2 and expression of mersacidin and other secondary metabolites.</title>
        <authorList>
            <person name="He P."/>
            <person name="Hao K."/>
            <person name="Blom J."/>
            <person name="Ruckert C."/>
            <person name="Vater J."/>
            <person name="Mao Z."/>
            <person name="Wu Y."/>
            <person name="Hou M."/>
            <person name="He P."/>
            <person name="He Y."/>
            <person name="Borriss R."/>
        </authorList>
    </citation>
    <scope>NUCLEOTIDE SEQUENCE [LARGE SCALE GENOMIC DNA]</scope>
    <source>
        <strain evidence="5">Y2</strain>
    </source>
</reference>
<name>I2C0N4_BACAY</name>
<dbReference type="HOGENOM" id="CLU_168063_1_0_9"/>
<organism evidence="5 6">
    <name type="scientific">Bacillus amyloliquefaciens (strain Y2)</name>
    <name type="common">Bacillus amyloliquefaciens subsp. plantarum (strain B9601-Y2)</name>
    <dbReference type="NCBI Taxonomy" id="1155777"/>
    <lineage>
        <taxon>Bacteria</taxon>
        <taxon>Bacillati</taxon>
        <taxon>Bacillota</taxon>
        <taxon>Bacilli</taxon>
        <taxon>Bacillales</taxon>
        <taxon>Bacillaceae</taxon>
        <taxon>Bacillus</taxon>
        <taxon>Bacillus amyloliquefaciens group</taxon>
    </lineage>
</organism>
<accession>I2C0N4</accession>
<keyword evidence="2 3" id="KW-0694">RNA-binding</keyword>
<dbReference type="InterPro" id="IPR023460">
    <property type="entry name" value="RNA_bf_YbxF-like"/>
</dbReference>
<dbReference type="SUPFAM" id="SSF55315">
    <property type="entry name" value="L30e-like"/>
    <property type="match status" value="1"/>
</dbReference>
<dbReference type="GO" id="GO:0003723">
    <property type="term" value="F:RNA binding"/>
    <property type="evidence" value="ECO:0007669"/>
    <property type="project" value="UniProtKB-UniRule"/>
</dbReference>
<evidence type="ECO:0000256" key="1">
    <source>
        <dbReference type="ARBA" id="ARBA00007326"/>
    </source>
</evidence>
<sequence>MLEIKPVTLEDMFMSYDKVSQAKSIIIGTKQTVKALKRGSVKEVVVAKDADSVLTAGVIQLAKNQNTAVCMVDSMKKLGKACGIEVGAAAVAIML</sequence>
<protein>
    <recommendedName>
        <fullName evidence="3">RNA-binding protein MUS_0120</fullName>
    </recommendedName>
    <alternativeName>
        <fullName evidence="3">Ribosomal protein eL8-like</fullName>
    </alternativeName>
</protein>
<dbReference type="InterPro" id="IPR004038">
    <property type="entry name" value="Ribosomal_eL8/eL30/eS12/Gad45"/>
</dbReference>
<evidence type="ECO:0000259" key="4">
    <source>
        <dbReference type="Pfam" id="PF01248"/>
    </source>
</evidence>
<dbReference type="PROSITE" id="PS00709">
    <property type="entry name" value="RIBOSOMAL_L30E_1"/>
    <property type="match status" value="1"/>
</dbReference>
<dbReference type="InterPro" id="IPR022991">
    <property type="entry name" value="Ribosomal_eL30_CS"/>
</dbReference>
<proteinExistence type="inferred from homology"/>
<dbReference type="NCBIfam" id="NF010125">
    <property type="entry name" value="PRK13602.1"/>
    <property type="match status" value="1"/>
</dbReference>
<dbReference type="AlphaFoldDB" id="I2C0N4"/>
<dbReference type="Proteomes" id="UP000002878">
    <property type="component" value="Chromosome"/>
</dbReference>
<dbReference type="KEGG" id="bqy:MUS_0120"/>
<dbReference type="HAMAP" id="MF_00574">
    <property type="entry name" value="Ribosomal_eL8_Bact"/>
    <property type="match status" value="1"/>
</dbReference>
<dbReference type="InterPro" id="IPR029064">
    <property type="entry name" value="Ribosomal_eL30-like_sf"/>
</dbReference>
<evidence type="ECO:0000256" key="3">
    <source>
        <dbReference type="HAMAP-Rule" id="MF_00574"/>
    </source>
</evidence>
<dbReference type="EMBL" id="CP003332">
    <property type="protein sequence ID" value="AFJ60208.1"/>
    <property type="molecule type" value="Genomic_DNA"/>
</dbReference>
<gene>
    <name evidence="5" type="primary">rbxF</name>
    <name evidence="5" type="ORF">MUS_0120</name>
</gene>
<comment type="similarity">
    <text evidence="1">Belongs to the eukaryotic ribosomal protein eL30 family.</text>
</comment>
<dbReference type="Pfam" id="PF01248">
    <property type="entry name" value="Ribosomal_L7Ae"/>
    <property type="match status" value="1"/>
</dbReference>
<comment type="similarity">
    <text evidence="3">Belongs to the eukaryotic ribosomal protein eL8 family.</text>
</comment>
<keyword evidence="5" id="KW-0689">Ribosomal protein</keyword>
<dbReference type="PATRIC" id="fig|1126211.3.peg.115"/>
<evidence type="ECO:0000313" key="5">
    <source>
        <dbReference type="EMBL" id="AFJ60208.1"/>
    </source>
</evidence>
<dbReference type="GO" id="GO:0005840">
    <property type="term" value="C:ribosome"/>
    <property type="evidence" value="ECO:0007669"/>
    <property type="project" value="UniProtKB-KW"/>
</dbReference>
<feature type="domain" description="Ribosomal protein eL8/eL30/eS12/Gadd45" evidence="4">
    <location>
        <begin position="17"/>
        <end position="93"/>
    </location>
</feature>
<keyword evidence="5" id="KW-0687">Ribonucleoprotein</keyword>
<evidence type="ECO:0000256" key="2">
    <source>
        <dbReference type="ARBA" id="ARBA00022884"/>
    </source>
</evidence>